<dbReference type="STRING" id="604088.SAMN04488060_1481"/>
<reference evidence="5" key="1">
    <citation type="submission" date="2016-10" db="EMBL/GenBank/DDBJ databases">
        <authorList>
            <person name="Varghese N."/>
            <person name="Submissions S."/>
        </authorList>
    </citation>
    <scope>NUCLEOTIDE SEQUENCE [LARGE SCALE GENOMIC DNA]</scope>
    <source>
        <strain evidence="5">CGMCC 1.7715</strain>
    </source>
</reference>
<evidence type="ECO:0000259" key="3">
    <source>
        <dbReference type="Pfam" id="PF12804"/>
    </source>
</evidence>
<organism evidence="4 5">
    <name type="scientific">Qipengyuania nanhaisediminis</name>
    <dbReference type="NCBI Taxonomy" id="604088"/>
    <lineage>
        <taxon>Bacteria</taxon>
        <taxon>Pseudomonadati</taxon>
        <taxon>Pseudomonadota</taxon>
        <taxon>Alphaproteobacteria</taxon>
        <taxon>Sphingomonadales</taxon>
        <taxon>Erythrobacteraceae</taxon>
        <taxon>Qipengyuania</taxon>
    </lineage>
</organism>
<dbReference type="GO" id="GO:0016779">
    <property type="term" value="F:nucleotidyltransferase activity"/>
    <property type="evidence" value="ECO:0007669"/>
    <property type="project" value="TreeGrafter"/>
</dbReference>
<proteinExistence type="predicted"/>
<dbReference type="EMBL" id="FOWZ01000002">
    <property type="protein sequence ID" value="SFP11429.1"/>
    <property type="molecule type" value="Genomic_DNA"/>
</dbReference>
<gene>
    <name evidence="4" type="ORF">SAMN04488060_1481</name>
</gene>
<evidence type="ECO:0000313" key="4">
    <source>
        <dbReference type="EMBL" id="SFP11429.1"/>
    </source>
</evidence>
<protein>
    <submittedName>
        <fullName evidence="4">MobA-like NTP transferase domain-containing protein</fullName>
    </submittedName>
</protein>
<keyword evidence="5" id="KW-1185">Reference proteome</keyword>
<evidence type="ECO:0000256" key="1">
    <source>
        <dbReference type="ARBA" id="ARBA00022679"/>
    </source>
</evidence>
<dbReference type="InterPro" id="IPR025877">
    <property type="entry name" value="MobA-like_NTP_Trfase"/>
</dbReference>
<keyword evidence="2" id="KW-0460">Magnesium</keyword>
<dbReference type="Pfam" id="PF12804">
    <property type="entry name" value="NTP_transf_3"/>
    <property type="match status" value="1"/>
</dbReference>
<name>A0A1I5MPE7_9SPHN</name>
<dbReference type="InterPro" id="IPR029044">
    <property type="entry name" value="Nucleotide-diphossugar_trans"/>
</dbReference>
<dbReference type="Proteomes" id="UP000199331">
    <property type="component" value="Unassembled WGS sequence"/>
</dbReference>
<evidence type="ECO:0000313" key="5">
    <source>
        <dbReference type="Proteomes" id="UP000199331"/>
    </source>
</evidence>
<dbReference type="Gene3D" id="3.90.550.10">
    <property type="entry name" value="Spore Coat Polysaccharide Biosynthesis Protein SpsA, Chain A"/>
    <property type="match status" value="1"/>
</dbReference>
<accession>A0A1I5MPE7</accession>
<dbReference type="SUPFAM" id="SSF53448">
    <property type="entry name" value="Nucleotide-diphospho-sugar transferases"/>
    <property type="match status" value="1"/>
</dbReference>
<sequence>MTWSALILAGTRPGGDPLAGTEGKPHKALIELEGTALLERVSGALREAGADRIAVSCDHPDVVALARSLDLEVLPTGQGPSESTAIAFAELGAPLLVTTADHGLLKPEWVRHIVESTPRAADLSIMLAERGDIEAALPGSKRTYLRLADGAWSGCNLFYLQHEGAGRAIESWKAVEADRKRPWRIVRRLGVSTLVKYALGRLSMAQAIEMLGLRMGVRASLVKAPDGLAAVDVDKPQDLNDIRELLHEGRA</sequence>
<dbReference type="AlphaFoldDB" id="A0A1I5MPE7"/>
<dbReference type="PANTHER" id="PTHR19136">
    <property type="entry name" value="MOLYBDENUM COFACTOR GUANYLYLTRANSFERASE"/>
    <property type="match status" value="1"/>
</dbReference>
<dbReference type="RefSeq" id="WP_245755808.1">
    <property type="nucleotide sequence ID" value="NZ_FOWZ01000002.1"/>
</dbReference>
<feature type="domain" description="MobA-like NTP transferase" evidence="3">
    <location>
        <begin position="23"/>
        <end position="132"/>
    </location>
</feature>
<dbReference type="PANTHER" id="PTHR19136:SF81">
    <property type="entry name" value="MOLYBDENUM COFACTOR GUANYLYLTRANSFERASE"/>
    <property type="match status" value="1"/>
</dbReference>
<evidence type="ECO:0000256" key="2">
    <source>
        <dbReference type="ARBA" id="ARBA00022842"/>
    </source>
</evidence>
<keyword evidence="1 4" id="KW-0808">Transferase</keyword>